<evidence type="ECO:0000256" key="1">
    <source>
        <dbReference type="SAM" id="MobiDB-lite"/>
    </source>
</evidence>
<dbReference type="AlphaFoldDB" id="A0A9P9DED4"/>
<feature type="signal peptide" evidence="2">
    <location>
        <begin position="1"/>
        <end position="26"/>
    </location>
</feature>
<feature type="compositionally biased region" description="Acidic residues" evidence="1">
    <location>
        <begin position="209"/>
        <end position="222"/>
    </location>
</feature>
<gene>
    <name evidence="3" type="ORF">B0J13DRAFT_487252</name>
</gene>
<dbReference type="Proteomes" id="UP000717696">
    <property type="component" value="Unassembled WGS sequence"/>
</dbReference>
<accession>A0A9P9DED4</accession>
<evidence type="ECO:0000256" key="2">
    <source>
        <dbReference type="SAM" id="SignalP"/>
    </source>
</evidence>
<evidence type="ECO:0000313" key="4">
    <source>
        <dbReference type="Proteomes" id="UP000717696"/>
    </source>
</evidence>
<sequence>MALKRVGQLALRACLAQFLLATSADATWTVTSDYALSMTTISDDYSNTDTRTKTWTIRPSADLTGKPLFTTTLTAAGSNGVEVVQIFYSEGDINTSDLQPRTTRDWSLPSTEYRQEIFFTAPSSCPTQFTITTQTEVFIPTEAAYQVTPTSITTTTSTDPYGDEHIYITAYLPEGAAPLPMAQSVDPIYRDYLDKCMKPGATGAPPGEDILDGDTGSDDDADGQSQSAASSPLKGCTTLEPWVASVLPSLFILGFTGLSSNLWF</sequence>
<organism evidence="3 4">
    <name type="scientific">Dactylonectria estremocensis</name>
    <dbReference type="NCBI Taxonomy" id="1079267"/>
    <lineage>
        <taxon>Eukaryota</taxon>
        <taxon>Fungi</taxon>
        <taxon>Dikarya</taxon>
        <taxon>Ascomycota</taxon>
        <taxon>Pezizomycotina</taxon>
        <taxon>Sordariomycetes</taxon>
        <taxon>Hypocreomycetidae</taxon>
        <taxon>Hypocreales</taxon>
        <taxon>Nectriaceae</taxon>
        <taxon>Dactylonectria</taxon>
    </lineage>
</organism>
<evidence type="ECO:0000313" key="3">
    <source>
        <dbReference type="EMBL" id="KAH7117221.1"/>
    </source>
</evidence>
<dbReference type="OrthoDB" id="3795566at2759"/>
<reference evidence="3" key="1">
    <citation type="journal article" date="2021" name="Nat. Commun.">
        <title>Genetic determinants of endophytism in the Arabidopsis root mycobiome.</title>
        <authorList>
            <person name="Mesny F."/>
            <person name="Miyauchi S."/>
            <person name="Thiergart T."/>
            <person name="Pickel B."/>
            <person name="Atanasova L."/>
            <person name="Karlsson M."/>
            <person name="Huettel B."/>
            <person name="Barry K.W."/>
            <person name="Haridas S."/>
            <person name="Chen C."/>
            <person name="Bauer D."/>
            <person name="Andreopoulos W."/>
            <person name="Pangilinan J."/>
            <person name="LaButti K."/>
            <person name="Riley R."/>
            <person name="Lipzen A."/>
            <person name="Clum A."/>
            <person name="Drula E."/>
            <person name="Henrissat B."/>
            <person name="Kohler A."/>
            <person name="Grigoriev I.V."/>
            <person name="Martin F.M."/>
            <person name="Hacquard S."/>
        </authorList>
    </citation>
    <scope>NUCLEOTIDE SEQUENCE</scope>
    <source>
        <strain evidence="3">MPI-CAGE-AT-0021</strain>
    </source>
</reference>
<keyword evidence="2" id="KW-0732">Signal</keyword>
<comment type="caution">
    <text evidence="3">The sequence shown here is derived from an EMBL/GenBank/DDBJ whole genome shotgun (WGS) entry which is preliminary data.</text>
</comment>
<dbReference type="EMBL" id="JAGMUU010000034">
    <property type="protein sequence ID" value="KAH7117221.1"/>
    <property type="molecule type" value="Genomic_DNA"/>
</dbReference>
<proteinExistence type="predicted"/>
<keyword evidence="4" id="KW-1185">Reference proteome</keyword>
<protein>
    <submittedName>
        <fullName evidence="3">Uncharacterized protein</fullName>
    </submittedName>
</protein>
<name>A0A9P9DED4_9HYPO</name>
<feature type="region of interest" description="Disordered" evidence="1">
    <location>
        <begin position="201"/>
        <end position="234"/>
    </location>
</feature>
<feature type="chain" id="PRO_5040366565" evidence="2">
    <location>
        <begin position="27"/>
        <end position="264"/>
    </location>
</feature>